<organism evidence="1 2">
    <name type="scientific">Ficus carica</name>
    <name type="common">Common fig</name>
    <dbReference type="NCBI Taxonomy" id="3494"/>
    <lineage>
        <taxon>Eukaryota</taxon>
        <taxon>Viridiplantae</taxon>
        <taxon>Streptophyta</taxon>
        <taxon>Embryophyta</taxon>
        <taxon>Tracheophyta</taxon>
        <taxon>Spermatophyta</taxon>
        <taxon>Magnoliopsida</taxon>
        <taxon>eudicotyledons</taxon>
        <taxon>Gunneridae</taxon>
        <taxon>Pentapetalae</taxon>
        <taxon>rosids</taxon>
        <taxon>fabids</taxon>
        <taxon>Rosales</taxon>
        <taxon>Moraceae</taxon>
        <taxon>Ficeae</taxon>
        <taxon>Ficus</taxon>
    </lineage>
</organism>
<comment type="caution">
    <text evidence="1">The sequence shown here is derived from an EMBL/GenBank/DDBJ whole genome shotgun (WGS) entry which is preliminary data.</text>
</comment>
<keyword evidence="2" id="KW-1185">Reference proteome</keyword>
<dbReference type="AlphaFoldDB" id="A0AA88DST5"/>
<evidence type="ECO:0000313" key="1">
    <source>
        <dbReference type="EMBL" id="GMN60610.1"/>
    </source>
</evidence>
<proteinExistence type="predicted"/>
<gene>
    <name evidence="1" type="ORF">TIFTF001_029719</name>
</gene>
<protein>
    <submittedName>
        <fullName evidence="1">Uncharacterized protein</fullName>
    </submittedName>
</protein>
<reference evidence="1" key="1">
    <citation type="submission" date="2023-07" db="EMBL/GenBank/DDBJ databases">
        <title>draft genome sequence of fig (Ficus carica).</title>
        <authorList>
            <person name="Takahashi T."/>
            <person name="Nishimura K."/>
        </authorList>
    </citation>
    <scope>NUCLEOTIDE SEQUENCE</scope>
</reference>
<sequence>MGGDRSEFAWTDHTQQCRCGKRREFLSRRDHDNADPQMQLLPENSDLTCVNSWVVNPVAYLVYNDNDHDSKIFNPGLESDNSLSSNYYDGFRAYIDVLGVMEEESNVDFETRSEIESLLKGPAEVKKEMHLMEMICQGKI</sequence>
<dbReference type="EMBL" id="BTGU01000100">
    <property type="protein sequence ID" value="GMN60610.1"/>
    <property type="molecule type" value="Genomic_DNA"/>
</dbReference>
<name>A0AA88DST5_FICCA</name>
<dbReference type="Proteomes" id="UP001187192">
    <property type="component" value="Unassembled WGS sequence"/>
</dbReference>
<evidence type="ECO:0000313" key="2">
    <source>
        <dbReference type="Proteomes" id="UP001187192"/>
    </source>
</evidence>
<accession>A0AA88DST5</accession>